<reference evidence="1 2" key="1">
    <citation type="journal article" date="2023" name="Plants (Basel)">
        <title>Bridging the Gap: Combining Genomics and Transcriptomics Approaches to Understand Stylosanthes scabra, an Orphan Legume from the Brazilian Caatinga.</title>
        <authorList>
            <person name="Ferreira-Neto J.R.C."/>
            <person name="da Silva M.D."/>
            <person name="Binneck E."/>
            <person name="de Melo N.F."/>
            <person name="da Silva R.H."/>
            <person name="de Melo A.L.T.M."/>
            <person name="Pandolfi V."/>
            <person name="Bustamante F.O."/>
            <person name="Brasileiro-Vidal A.C."/>
            <person name="Benko-Iseppon A.M."/>
        </authorList>
    </citation>
    <scope>NUCLEOTIDE SEQUENCE [LARGE SCALE GENOMIC DNA]</scope>
    <source>
        <tissue evidence="1">Leaves</tissue>
    </source>
</reference>
<organism evidence="1 2">
    <name type="scientific">Stylosanthes scabra</name>
    <dbReference type="NCBI Taxonomy" id="79078"/>
    <lineage>
        <taxon>Eukaryota</taxon>
        <taxon>Viridiplantae</taxon>
        <taxon>Streptophyta</taxon>
        <taxon>Embryophyta</taxon>
        <taxon>Tracheophyta</taxon>
        <taxon>Spermatophyta</taxon>
        <taxon>Magnoliopsida</taxon>
        <taxon>eudicotyledons</taxon>
        <taxon>Gunneridae</taxon>
        <taxon>Pentapetalae</taxon>
        <taxon>rosids</taxon>
        <taxon>fabids</taxon>
        <taxon>Fabales</taxon>
        <taxon>Fabaceae</taxon>
        <taxon>Papilionoideae</taxon>
        <taxon>50 kb inversion clade</taxon>
        <taxon>dalbergioids sensu lato</taxon>
        <taxon>Dalbergieae</taxon>
        <taxon>Pterocarpus clade</taxon>
        <taxon>Stylosanthes</taxon>
    </lineage>
</organism>
<evidence type="ECO:0000313" key="1">
    <source>
        <dbReference type="EMBL" id="MED6155808.1"/>
    </source>
</evidence>
<accession>A0ABU6U735</accession>
<comment type="caution">
    <text evidence="1">The sequence shown here is derived from an EMBL/GenBank/DDBJ whole genome shotgun (WGS) entry which is preliminary data.</text>
</comment>
<gene>
    <name evidence="1" type="ORF">PIB30_008710</name>
</gene>
<protein>
    <submittedName>
        <fullName evidence="1">Uncharacterized protein</fullName>
    </submittedName>
</protein>
<dbReference type="EMBL" id="JASCZI010120848">
    <property type="protein sequence ID" value="MED6155808.1"/>
    <property type="molecule type" value="Genomic_DNA"/>
</dbReference>
<name>A0ABU6U735_9FABA</name>
<sequence>MVEVLVEADMREVVSDRLCTLDTDMDYGENAAMAGATAGQWVVLAGETDGGVYDHVLLMPPKYLWWQGSGAPSRLLLSAVRGRTLNGICNRGAFRFGEFFLEAPTVSVSPKKLPGLHVDVAYLFGVAYRFGVSESAA</sequence>
<keyword evidence="2" id="KW-1185">Reference proteome</keyword>
<proteinExistence type="predicted"/>
<dbReference type="Proteomes" id="UP001341840">
    <property type="component" value="Unassembled WGS sequence"/>
</dbReference>
<evidence type="ECO:0000313" key="2">
    <source>
        <dbReference type="Proteomes" id="UP001341840"/>
    </source>
</evidence>